<keyword evidence="5" id="KW-1185">Reference proteome</keyword>
<evidence type="ECO:0000313" key="5">
    <source>
        <dbReference type="Proteomes" id="UP000192566"/>
    </source>
</evidence>
<dbReference type="OrthoDB" id="9808187at2"/>
<dbReference type="Gene3D" id="3.40.50.720">
    <property type="entry name" value="NAD(P)-binding Rossmann-like Domain"/>
    <property type="match status" value="2"/>
</dbReference>
<dbReference type="PRINTS" id="PR00080">
    <property type="entry name" value="SDRFAMILY"/>
</dbReference>
<dbReference type="Proteomes" id="UP000192566">
    <property type="component" value="Unassembled WGS sequence"/>
</dbReference>
<dbReference type="PROSITE" id="PS00061">
    <property type="entry name" value="ADH_SHORT"/>
    <property type="match status" value="1"/>
</dbReference>
<reference evidence="4 5" key="1">
    <citation type="submission" date="2017-02" db="EMBL/GenBank/DDBJ databases">
        <title>The new phylogeny of genus Mycobacterium.</title>
        <authorList>
            <person name="Tortoli E."/>
            <person name="Trovato A."/>
            <person name="Cirillo D.M."/>
        </authorList>
    </citation>
    <scope>NUCLEOTIDE SEQUENCE [LARGE SCALE GENOMIC DNA]</scope>
    <source>
        <strain evidence="4 5">DSM 44471</strain>
    </source>
</reference>
<dbReference type="InterPro" id="IPR002347">
    <property type="entry name" value="SDR_fam"/>
</dbReference>
<keyword evidence="2" id="KW-0560">Oxidoreductase</keyword>
<proteinExistence type="inferred from homology"/>
<sequence>MIDFTGQVAVVTGAGRGLGRLYALDLARRGAAVVVNDLGGSMRGFPDEGADPNVADEVVDEITKAGGRAIASYDSVDNPAGGRAIVDAAVGAFGRLDAVISNAGIFGSVPFEDLSHDEWTRMLRVHLDGAFSLSQPAYRVMKANGGGRFVFISSSAGIFGQPMEAHYAAAKAGLVGLTNVIAIEGEAHGILANSVMPTGFSRMVTETVGDEKFLAESGFMRAIRPELVVPLVTFLASRACAFTHRNYSAAAGRYARVFVGLSEGWLADAGSEPTAEDIEAHLEQMSATDRFLVPASIVDEVLDVCARRGVSAMPGNTEIAFPEPQRVDQESAQP</sequence>
<accession>A0A1X0DR90</accession>
<dbReference type="AlphaFoldDB" id="A0A1X0DR90"/>
<dbReference type="GO" id="GO:0016491">
    <property type="term" value="F:oxidoreductase activity"/>
    <property type="evidence" value="ECO:0007669"/>
    <property type="project" value="UniProtKB-KW"/>
</dbReference>
<evidence type="ECO:0000256" key="2">
    <source>
        <dbReference type="ARBA" id="ARBA00023002"/>
    </source>
</evidence>
<dbReference type="RefSeq" id="WP_083073311.1">
    <property type="nucleotide sequence ID" value="NZ_AP022615.1"/>
</dbReference>
<comment type="similarity">
    <text evidence="1 3">Belongs to the short-chain dehydrogenases/reductases (SDR) family.</text>
</comment>
<dbReference type="PRINTS" id="PR00081">
    <property type="entry name" value="GDHRDH"/>
</dbReference>
<evidence type="ECO:0000256" key="3">
    <source>
        <dbReference type="RuleBase" id="RU000363"/>
    </source>
</evidence>
<dbReference type="EMBL" id="MVHR01000007">
    <property type="protein sequence ID" value="ORA74886.1"/>
    <property type="molecule type" value="Genomic_DNA"/>
</dbReference>
<dbReference type="InterPro" id="IPR020904">
    <property type="entry name" value="Sc_DH/Rdtase_CS"/>
</dbReference>
<evidence type="ECO:0000256" key="1">
    <source>
        <dbReference type="ARBA" id="ARBA00006484"/>
    </source>
</evidence>
<organism evidence="4 5">
    <name type="scientific">Mycobacterium heidelbergense</name>
    <dbReference type="NCBI Taxonomy" id="53376"/>
    <lineage>
        <taxon>Bacteria</taxon>
        <taxon>Bacillati</taxon>
        <taxon>Actinomycetota</taxon>
        <taxon>Actinomycetes</taxon>
        <taxon>Mycobacteriales</taxon>
        <taxon>Mycobacteriaceae</taxon>
        <taxon>Mycobacterium</taxon>
        <taxon>Mycobacterium simiae complex</taxon>
    </lineage>
</organism>
<dbReference type="SUPFAM" id="SSF51735">
    <property type="entry name" value="NAD(P)-binding Rossmann-fold domains"/>
    <property type="match status" value="1"/>
</dbReference>
<dbReference type="PANTHER" id="PTHR45024">
    <property type="entry name" value="DEHYDROGENASES, SHORT CHAIN"/>
    <property type="match status" value="1"/>
</dbReference>
<dbReference type="PANTHER" id="PTHR45024:SF2">
    <property type="entry name" value="SCP2 DOMAIN-CONTAINING PROTEIN"/>
    <property type="match status" value="1"/>
</dbReference>
<dbReference type="InterPro" id="IPR051687">
    <property type="entry name" value="Peroxisomal_Beta-Oxidation"/>
</dbReference>
<dbReference type="STRING" id="53376.BST25_07090"/>
<dbReference type="InterPro" id="IPR036291">
    <property type="entry name" value="NAD(P)-bd_dom_sf"/>
</dbReference>
<gene>
    <name evidence="4" type="ORF">BST25_07090</name>
</gene>
<protein>
    <submittedName>
        <fullName evidence="4">Short-chain dehydrogenase</fullName>
    </submittedName>
</protein>
<comment type="caution">
    <text evidence="4">The sequence shown here is derived from an EMBL/GenBank/DDBJ whole genome shotgun (WGS) entry which is preliminary data.</text>
</comment>
<name>A0A1X0DR90_MYCHE</name>
<dbReference type="Pfam" id="PF00106">
    <property type="entry name" value="adh_short"/>
    <property type="match status" value="1"/>
</dbReference>
<evidence type="ECO:0000313" key="4">
    <source>
        <dbReference type="EMBL" id="ORA74886.1"/>
    </source>
</evidence>